<dbReference type="RefSeq" id="WP_353109055.1">
    <property type="nucleotide sequence ID" value="NZ_APND01000001.1"/>
</dbReference>
<dbReference type="PANTHER" id="PTHR43611:SF3">
    <property type="entry name" value="FLAVIN MONONUCLEOTIDE HYDROLASE 1, CHLOROPLATIC"/>
    <property type="match status" value="1"/>
</dbReference>
<dbReference type="Proteomes" id="UP001460888">
    <property type="component" value="Unassembled WGS sequence"/>
</dbReference>
<dbReference type="Gene3D" id="3.40.50.1000">
    <property type="entry name" value="HAD superfamily/HAD-like"/>
    <property type="match status" value="1"/>
</dbReference>
<protein>
    <submittedName>
        <fullName evidence="1">HAD family hydrolase</fullName>
    </submittedName>
</protein>
<dbReference type="Pfam" id="PF00702">
    <property type="entry name" value="Hydrolase"/>
    <property type="match status" value="1"/>
</dbReference>
<name>A0ABV2AXX1_9GAMM</name>
<evidence type="ECO:0000313" key="2">
    <source>
        <dbReference type="Proteomes" id="UP001460888"/>
    </source>
</evidence>
<dbReference type="NCBIfam" id="TIGR01509">
    <property type="entry name" value="HAD-SF-IA-v3"/>
    <property type="match status" value="1"/>
</dbReference>
<keyword evidence="2" id="KW-1185">Reference proteome</keyword>
<keyword evidence="1" id="KW-0378">Hydrolase</keyword>
<reference evidence="1 2" key="1">
    <citation type="submission" date="2013-03" db="EMBL/GenBank/DDBJ databases">
        <title>Salinisphaera dokdonensis CL-ES53 Genome Sequencing.</title>
        <authorList>
            <person name="Li C."/>
            <person name="Lai Q."/>
            <person name="Shao Z."/>
        </authorList>
    </citation>
    <scope>NUCLEOTIDE SEQUENCE [LARGE SCALE GENOMIC DNA]</scope>
    <source>
        <strain evidence="1 2">CL-ES53</strain>
    </source>
</reference>
<dbReference type="InterPro" id="IPR006439">
    <property type="entry name" value="HAD-SF_hydro_IA"/>
</dbReference>
<dbReference type="InterPro" id="IPR023198">
    <property type="entry name" value="PGP-like_dom2"/>
</dbReference>
<dbReference type="Gene3D" id="1.10.150.240">
    <property type="entry name" value="Putative phosphatase, domain 2"/>
    <property type="match status" value="1"/>
</dbReference>
<evidence type="ECO:0000313" key="1">
    <source>
        <dbReference type="EMBL" id="MES1928155.1"/>
    </source>
</evidence>
<sequence length="215" mass="23619">MTDPVSWLVFDLGGVLVDVAPAEVTLATLARRSETTEATLAPLLRERFVETPYSPAERFQTGELDEASFHAELNAALARPLAFGELIAEVEAMLLGVKPDTVDLLARLAARNRVACYSNTNATHWRYMARAFDFFRHFDQTFASQELGIAKPDARGFEHIARVLDTVPAGCLLIDDREINVRGARAAGWQALHFSDAATLANDLSALGVDFECRP</sequence>
<comment type="caution">
    <text evidence="1">The sequence shown here is derived from an EMBL/GenBank/DDBJ whole genome shotgun (WGS) entry which is preliminary data.</text>
</comment>
<dbReference type="PANTHER" id="PTHR43611">
    <property type="entry name" value="ALPHA-D-GLUCOSE 1-PHOSPHATE PHOSPHATASE"/>
    <property type="match status" value="1"/>
</dbReference>
<dbReference type="InterPro" id="IPR036412">
    <property type="entry name" value="HAD-like_sf"/>
</dbReference>
<dbReference type="GO" id="GO:0016787">
    <property type="term" value="F:hydrolase activity"/>
    <property type="evidence" value="ECO:0007669"/>
    <property type="project" value="UniProtKB-KW"/>
</dbReference>
<proteinExistence type="predicted"/>
<gene>
    <name evidence="1" type="ORF">SADO_02830</name>
</gene>
<dbReference type="EMBL" id="APND01000001">
    <property type="protein sequence ID" value="MES1928155.1"/>
    <property type="molecule type" value="Genomic_DNA"/>
</dbReference>
<dbReference type="InterPro" id="IPR023214">
    <property type="entry name" value="HAD_sf"/>
</dbReference>
<dbReference type="SUPFAM" id="SSF56784">
    <property type="entry name" value="HAD-like"/>
    <property type="match status" value="1"/>
</dbReference>
<accession>A0ABV2AXX1</accession>
<dbReference type="SFLD" id="SFLDS00003">
    <property type="entry name" value="Haloacid_Dehalogenase"/>
    <property type="match status" value="1"/>
</dbReference>
<dbReference type="SFLD" id="SFLDG01129">
    <property type="entry name" value="C1.5:_HAD__Beta-PGM__Phosphata"/>
    <property type="match status" value="1"/>
</dbReference>
<dbReference type="CDD" id="cd02603">
    <property type="entry name" value="HAD_sEH-N_like"/>
    <property type="match status" value="1"/>
</dbReference>
<organism evidence="1 2">
    <name type="scientific">Salinisphaera dokdonensis CL-ES53</name>
    <dbReference type="NCBI Taxonomy" id="1304272"/>
    <lineage>
        <taxon>Bacteria</taxon>
        <taxon>Pseudomonadati</taxon>
        <taxon>Pseudomonadota</taxon>
        <taxon>Gammaproteobacteria</taxon>
        <taxon>Salinisphaerales</taxon>
        <taxon>Salinisphaeraceae</taxon>
        <taxon>Salinisphaera</taxon>
    </lineage>
</organism>